<proteinExistence type="predicted"/>
<dbReference type="EMBL" id="BPLQ01005803">
    <property type="protein sequence ID" value="GIY17441.1"/>
    <property type="molecule type" value="Genomic_DNA"/>
</dbReference>
<evidence type="ECO:0008006" key="3">
    <source>
        <dbReference type="Google" id="ProtNLM"/>
    </source>
</evidence>
<gene>
    <name evidence="1" type="primary">AVEN_88834_1</name>
    <name evidence="1" type="ORF">CDAR_1921</name>
</gene>
<evidence type="ECO:0000313" key="1">
    <source>
        <dbReference type="EMBL" id="GIY17441.1"/>
    </source>
</evidence>
<reference evidence="1 2" key="1">
    <citation type="submission" date="2021-06" db="EMBL/GenBank/DDBJ databases">
        <title>Caerostris darwini draft genome.</title>
        <authorList>
            <person name="Kono N."/>
            <person name="Arakawa K."/>
        </authorList>
    </citation>
    <scope>NUCLEOTIDE SEQUENCE [LARGE SCALE GENOMIC DNA]</scope>
</reference>
<keyword evidence="2" id="KW-1185">Reference proteome</keyword>
<accession>A0AAV4RAV8</accession>
<dbReference type="AlphaFoldDB" id="A0AAV4RAV8"/>
<name>A0AAV4RAV8_9ARAC</name>
<organism evidence="1 2">
    <name type="scientific">Caerostris darwini</name>
    <dbReference type="NCBI Taxonomy" id="1538125"/>
    <lineage>
        <taxon>Eukaryota</taxon>
        <taxon>Metazoa</taxon>
        <taxon>Ecdysozoa</taxon>
        <taxon>Arthropoda</taxon>
        <taxon>Chelicerata</taxon>
        <taxon>Arachnida</taxon>
        <taxon>Araneae</taxon>
        <taxon>Araneomorphae</taxon>
        <taxon>Entelegynae</taxon>
        <taxon>Araneoidea</taxon>
        <taxon>Araneidae</taxon>
        <taxon>Caerostris</taxon>
    </lineage>
</organism>
<comment type="caution">
    <text evidence="1">The sequence shown here is derived from an EMBL/GenBank/DDBJ whole genome shotgun (WGS) entry which is preliminary data.</text>
</comment>
<sequence>MDYIGTERFPLLNQRNWSTWKENMRFLLMDRGCWSFIDGPKLEEISTRRERSEYKQRKDRAFSTIYYGVDNQHKTLLPT</sequence>
<protein>
    <recommendedName>
        <fullName evidence="3">DUF4219 domain-containing protein</fullName>
    </recommendedName>
</protein>
<dbReference type="Proteomes" id="UP001054837">
    <property type="component" value="Unassembled WGS sequence"/>
</dbReference>
<evidence type="ECO:0000313" key="2">
    <source>
        <dbReference type="Proteomes" id="UP001054837"/>
    </source>
</evidence>